<reference evidence="6" key="1">
    <citation type="submission" date="2019-03" db="EMBL/GenBank/DDBJ databases">
        <title>Single cell metagenomics reveals metabolic interactions within the superorganism composed of flagellate Streblomastix strix and complex community of Bacteroidetes bacteria on its surface.</title>
        <authorList>
            <person name="Treitli S.C."/>
            <person name="Kolisko M."/>
            <person name="Husnik F."/>
            <person name="Keeling P."/>
            <person name="Hampl V."/>
        </authorList>
    </citation>
    <scope>NUCLEOTIDE SEQUENCE</scope>
    <source>
        <strain evidence="6">STM</strain>
    </source>
</reference>
<dbReference type="GO" id="GO:0009636">
    <property type="term" value="P:response to toxic substance"/>
    <property type="evidence" value="ECO:0007669"/>
    <property type="project" value="TreeGrafter"/>
</dbReference>
<dbReference type="Gene3D" id="3.90.70.10">
    <property type="entry name" value="Cysteine proteinases"/>
    <property type="match status" value="1"/>
</dbReference>
<gene>
    <name evidence="6" type="ORF">EZS27_030026</name>
</gene>
<dbReference type="InterPro" id="IPR038765">
    <property type="entry name" value="Papain-like_cys_pep_sf"/>
</dbReference>
<dbReference type="PIRSF" id="PIRSF005700">
    <property type="entry name" value="PepC"/>
    <property type="match status" value="1"/>
</dbReference>
<protein>
    <submittedName>
        <fullName evidence="6">Aminopeptidase E</fullName>
        <ecNumber evidence="6">3.4.22.-</ecNumber>
    </submittedName>
</protein>
<feature type="domain" description="Peptidase C1A papain C-terminal" evidence="5">
    <location>
        <begin position="29"/>
        <end position="74"/>
    </location>
</feature>
<dbReference type="InterPro" id="IPR000668">
    <property type="entry name" value="Peptidase_C1A_C"/>
</dbReference>
<accession>A0A5J4QH60</accession>
<dbReference type="InterPro" id="IPR004134">
    <property type="entry name" value="Peptidase_C1B"/>
</dbReference>
<keyword evidence="3 4" id="KW-0788">Thiol protease</keyword>
<dbReference type="PANTHER" id="PTHR10363:SF2">
    <property type="entry name" value="BLEOMYCIN HYDROLASE"/>
    <property type="match status" value="1"/>
</dbReference>
<dbReference type="SUPFAM" id="SSF54001">
    <property type="entry name" value="Cysteine proteinases"/>
    <property type="match status" value="1"/>
</dbReference>
<dbReference type="PROSITE" id="PS00139">
    <property type="entry name" value="THIOL_PROTEASE_CYS"/>
    <property type="match status" value="1"/>
</dbReference>
<evidence type="ECO:0000256" key="2">
    <source>
        <dbReference type="ARBA" id="ARBA00022801"/>
    </source>
</evidence>
<dbReference type="InterPro" id="IPR000169">
    <property type="entry name" value="Pept_cys_AS"/>
</dbReference>
<evidence type="ECO:0000256" key="1">
    <source>
        <dbReference type="ARBA" id="ARBA00022670"/>
    </source>
</evidence>
<dbReference type="GO" id="GO:0006508">
    <property type="term" value="P:proteolysis"/>
    <property type="evidence" value="ECO:0007669"/>
    <property type="project" value="UniProtKB-KW"/>
</dbReference>
<dbReference type="GO" id="GO:0070005">
    <property type="term" value="F:cysteine-type aminopeptidase activity"/>
    <property type="evidence" value="ECO:0007669"/>
    <property type="project" value="InterPro"/>
</dbReference>
<dbReference type="AlphaFoldDB" id="A0A5J4QH60"/>
<evidence type="ECO:0000256" key="3">
    <source>
        <dbReference type="ARBA" id="ARBA00022807"/>
    </source>
</evidence>
<dbReference type="Pfam" id="PF00112">
    <property type="entry name" value="Peptidase_C1"/>
    <property type="match status" value="1"/>
</dbReference>
<comment type="similarity">
    <text evidence="4">Belongs to the peptidase C1 family.</text>
</comment>
<evidence type="ECO:0000259" key="5">
    <source>
        <dbReference type="Pfam" id="PF00112"/>
    </source>
</evidence>
<organism evidence="6">
    <name type="scientific">termite gut metagenome</name>
    <dbReference type="NCBI Taxonomy" id="433724"/>
    <lineage>
        <taxon>unclassified sequences</taxon>
        <taxon>metagenomes</taxon>
        <taxon>organismal metagenomes</taxon>
    </lineage>
</organism>
<dbReference type="GO" id="GO:0043418">
    <property type="term" value="P:homocysteine catabolic process"/>
    <property type="evidence" value="ECO:0007669"/>
    <property type="project" value="TreeGrafter"/>
</dbReference>
<comment type="caution">
    <text evidence="6">The sequence shown here is derived from an EMBL/GenBank/DDBJ whole genome shotgun (WGS) entry which is preliminary data.</text>
</comment>
<evidence type="ECO:0000256" key="4">
    <source>
        <dbReference type="PIRNR" id="PIRNR005700"/>
    </source>
</evidence>
<dbReference type="EC" id="3.4.22.-" evidence="6"/>
<keyword evidence="2 4" id="KW-0378">Hydrolase</keyword>
<keyword evidence="6" id="KW-0031">Aminopeptidase</keyword>
<name>A0A5J4QH60_9ZZZZ</name>
<proteinExistence type="inferred from homology"/>
<evidence type="ECO:0000313" key="6">
    <source>
        <dbReference type="EMBL" id="KAA6320164.1"/>
    </source>
</evidence>
<dbReference type="PANTHER" id="PTHR10363">
    <property type="entry name" value="BLEOMYCIN HYDROLASE"/>
    <property type="match status" value="1"/>
</dbReference>
<sequence length="362" mass="41114">MKRILTVFVFSVLCYNISAQDNFVFTKIKENPITSIKNQNRSGTCWSFSTLGFLESELLRTGKGEYDLSEMFVVHHTMLDRAEHYVRLHGGNSFAAGGVFHDVLYCLKHYGLVPQEIMPGIMYGDTLPVHAELDAVAGAYVNAIAKGSFKKLTPVWKQGLCAIYDTYLGKYPEKFVYKGNEYTPITFAQSLGLNPDNYVSLTSYTHHPFYSKFAIEIQDNWRNSDSWNLPLDELMTVIDHATEAGFTVAWASDVSEEGFNRNGTAVVSDTNNQHDMEKGITQETRQTAFDNWESTDDHGMLIYGIAEDEAGKRYYMVKNSWGTKNKYNGIWYASKDFVKYKTINILVHKNGIPKNIVKKLNL</sequence>
<dbReference type="Pfam" id="PF03051">
    <property type="entry name" value="Peptidase_C1_2"/>
    <property type="match status" value="1"/>
</dbReference>
<keyword evidence="1 4" id="KW-0645">Protease</keyword>
<dbReference type="GO" id="GO:0005737">
    <property type="term" value="C:cytoplasm"/>
    <property type="evidence" value="ECO:0007669"/>
    <property type="project" value="TreeGrafter"/>
</dbReference>
<dbReference type="EMBL" id="SNRY01003668">
    <property type="protein sequence ID" value="KAA6320164.1"/>
    <property type="molecule type" value="Genomic_DNA"/>
</dbReference>